<sequence>MPAYRLPLELELHILELATPPLLLDRVCHRVKFLRQIALVHRSFTKWAQVKLHPAERLEERLAAGFGSSSSETLSRIYLDLHAWSRRYTWKLEPLSEDEGAEGDAGSSNSKTAPVSAAGTSMQNSQTAGTTAAAGNVSVSNRWDPYTVIQPWLARLDMIWLVVPLAAYPVEVGPNVEGP</sequence>
<accession>A0A2S5BDX1</accession>
<gene>
    <name evidence="2" type="ORF">BMF94_1951</name>
</gene>
<proteinExistence type="predicted"/>
<name>A0A2S5BDX1_9BASI</name>
<dbReference type="EMBL" id="PJQD01000020">
    <property type="protein sequence ID" value="POY74975.1"/>
    <property type="molecule type" value="Genomic_DNA"/>
</dbReference>
<reference evidence="2 3" key="1">
    <citation type="journal article" date="2018" name="Front. Microbiol.">
        <title>Prospects for Fungal Bioremediation of Acidic Radioactive Waste Sites: Characterization and Genome Sequence of Rhodotorula taiwanensis MD1149.</title>
        <authorList>
            <person name="Tkavc R."/>
            <person name="Matrosova V.Y."/>
            <person name="Grichenko O.E."/>
            <person name="Gostincar C."/>
            <person name="Volpe R.P."/>
            <person name="Klimenkova P."/>
            <person name="Gaidamakova E.K."/>
            <person name="Zhou C.E."/>
            <person name="Stewart B.J."/>
            <person name="Lyman M.G."/>
            <person name="Malfatti S.A."/>
            <person name="Rubinfeld B."/>
            <person name="Courtot M."/>
            <person name="Singh J."/>
            <person name="Dalgard C.L."/>
            <person name="Hamilton T."/>
            <person name="Frey K.G."/>
            <person name="Gunde-Cimerman N."/>
            <person name="Dugan L."/>
            <person name="Daly M.J."/>
        </authorList>
    </citation>
    <scope>NUCLEOTIDE SEQUENCE [LARGE SCALE GENOMIC DNA]</scope>
    <source>
        <strain evidence="2 3">MD1149</strain>
    </source>
</reference>
<feature type="region of interest" description="Disordered" evidence="1">
    <location>
        <begin position="98"/>
        <end position="129"/>
    </location>
</feature>
<comment type="caution">
    <text evidence="2">The sequence shown here is derived from an EMBL/GenBank/DDBJ whole genome shotgun (WGS) entry which is preliminary data.</text>
</comment>
<feature type="compositionally biased region" description="Polar residues" evidence="1">
    <location>
        <begin position="106"/>
        <end position="129"/>
    </location>
</feature>
<evidence type="ECO:0008006" key="4">
    <source>
        <dbReference type="Google" id="ProtNLM"/>
    </source>
</evidence>
<dbReference type="Proteomes" id="UP000237144">
    <property type="component" value="Unassembled WGS sequence"/>
</dbReference>
<evidence type="ECO:0000313" key="2">
    <source>
        <dbReference type="EMBL" id="POY74975.1"/>
    </source>
</evidence>
<keyword evidence="3" id="KW-1185">Reference proteome</keyword>
<dbReference type="OrthoDB" id="2529663at2759"/>
<evidence type="ECO:0000256" key="1">
    <source>
        <dbReference type="SAM" id="MobiDB-lite"/>
    </source>
</evidence>
<evidence type="ECO:0000313" key="3">
    <source>
        <dbReference type="Proteomes" id="UP000237144"/>
    </source>
</evidence>
<organism evidence="2 3">
    <name type="scientific">Rhodotorula taiwanensis</name>
    <dbReference type="NCBI Taxonomy" id="741276"/>
    <lineage>
        <taxon>Eukaryota</taxon>
        <taxon>Fungi</taxon>
        <taxon>Dikarya</taxon>
        <taxon>Basidiomycota</taxon>
        <taxon>Pucciniomycotina</taxon>
        <taxon>Microbotryomycetes</taxon>
        <taxon>Sporidiobolales</taxon>
        <taxon>Sporidiobolaceae</taxon>
        <taxon>Rhodotorula</taxon>
    </lineage>
</organism>
<protein>
    <recommendedName>
        <fullName evidence="4">F-box domain-containing protein</fullName>
    </recommendedName>
</protein>
<dbReference type="AlphaFoldDB" id="A0A2S5BDX1"/>